<dbReference type="EMBL" id="FOSR01000001">
    <property type="protein sequence ID" value="SFK26698.1"/>
    <property type="molecule type" value="Genomic_DNA"/>
</dbReference>
<dbReference type="InterPro" id="IPR002781">
    <property type="entry name" value="TM_pro_TauE-like"/>
</dbReference>
<evidence type="ECO:0000256" key="6">
    <source>
        <dbReference type="RuleBase" id="RU363041"/>
    </source>
</evidence>
<dbReference type="InterPro" id="IPR051598">
    <property type="entry name" value="TSUP/Inactive_protease-like"/>
</dbReference>
<keyword evidence="6" id="KW-1003">Cell membrane</keyword>
<name>A0A1I3Y4B2_9GAMM</name>
<dbReference type="KEGG" id="rgl:CS053_09410"/>
<evidence type="ECO:0000313" key="9">
    <source>
        <dbReference type="Proteomes" id="UP000198725"/>
    </source>
</evidence>
<comment type="similarity">
    <text evidence="2 6">Belongs to the 4-toluene sulfonate uptake permease (TSUP) (TC 2.A.102) family.</text>
</comment>
<feature type="transmembrane region" description="Helical" evidence="6">
    <location>
        <begin position="75"/>
        <end position="94"/>
    </location>
</feature>
<dbReference type="AlphaFoldDB" id="A0A1I3Y4B2"/>
<evidence type="ECO:0000256" key="1">
    <source>
        <dbReference type="ARBA" id="ARBA00004141"/>
    </source>
</evidence>
<evidence type="ECO:0000256" key="4">
    <source>
        <dbReference type="ARBA" id="ARBA00022989"/>
    </source>
</evidence>
<feature type="transmembrane region" description="Helical" evidence="6">
    <location>
        <begin position="228"/>
        <end position="249"/>
    </location>
</feature>
<comment type="subcellular location">
    <subcellularLocation>
        <location evidence="6">Cell membrane</location>
        <topology evidence="6">Multi-pass membrane protein</topology>
    </subcellularLocation>
    <subcellularLocation>
        <location evidence="1">Membrane</location>
        <topology evidence="1">Multi-pass membrane protein</topology>
    </subcellularLocation>
</comment>
<feature type="transmembrane region" description="Helical" evidence="6">
    <location>
        <begin position="176"/>
        <end position="196"/>
    </location>
</feature>
<reference evidence="7 10" key="3">
    <citation type="submission" date="2019-08" db="EMBL/GenBank/DDBJ databases">
        <title>Complete genome sequence of Rhodanobacter glycinis strain T01E-68 isolated from tomato root.</title>
        <authorList>
            <person name="Weon H.-Y."/>
            <person name="Lee S.A."/>
        </authorList>
    </citation>
    <scope>NUCLEOTIDE SEQUENCE [LARGE SCALE GENOMIC DNA]</scope>
    <source>
        <strain evidence="7 10">T01E-68</strain>
    </source>
</reference>
<dbReference type="Pfam" id="PF01925">
    <property type="entry name" value="TauE"/>
    <property type="match status" value="1"/>
</dbReference>
<gene>
    <name evidence="7" type="ORF">CS053_09410</name>
    <name evidence="8" type="ORF">SAMN05192579_101317</name>
</gene>
<dbReference type="EMBL" id="CP042807">
    <property type="protein sequence ID" value="QEE24695.1"/>
    <property type="molecule type" value="Genomic_DNA"/>
</dbReference>
<proteinExistence type="inferred from homology"/>
<evidence type="ECO:0000256" key="3">
    <source>
        <dbReference type="ARBA" id="ARBA00022692"/>
    </source>
</evidence>
<feature type="transmembrane region" description="Helical" evidence="6">
    <location>
        <begin position="202"/>
        <end position="221"/>
    </location>
</feature>
<evidence type="ECO:0000256" key="2">
    <source>
        <dbReference type="ARBA" id="ARBA00009142"/>
    </source>
</evidence>
<dbReference type="RefSeq" id="WP_092700714.1">
    <property type="nucleotide sequence ID" value="NZ_CP042807.1"/>
</dbReference>
<dbReference type="Proteomes" id="UP000321807">
    <property type="component" value="Chromosome"/>
</dbReference>
<protein>
    <recommendedName>
        <fullName evidence="6">Probable membrane transporter protein</fullName>
    </recommendedName>
</protein>
<sequence length="250" mass="25743">MIQFADFLTYAAVGAAAQLVDGALGMAYGVTSAGMLMSLGMPPAMASASVHYTETFTCGASGLSHLWAGNVRRKLFMALVVTGVIGALIGSLLLVHLPARWIRIVLTPYLLLIGIFLLLRTLRSNVPHRTDVPPGTAPLGFVAGFLDAIGGGGWSAVTVTTLVARGMEPRRVIGSVHLAKCVVSLVASISFLLTLGTGKLSVIAGLIAGGVIAAPVGALLVRRIPPRVTTLLAGLTVLALGVNNAIALMR</sequence>
<evidence type="ECO:0000313" key="7">
    <source>
        <dbReference type="EMBL" id="QEE24695.1"/>
    </source>
</evidence>
<organism evidence="8 9">
    <name type="scientific">Rhodanobacter glycinis</name>
    <dbReference type="NCBI Taxonomy" id="582702"/>
    <lineage>
        <taxon>Bacteria</taxon>
        <taxon>Pseudomonadati</taxon>
        <taxon>Pseudomonadota</taxon>
        <taxon>Gammaproteobacteria</taxon>
        <taxon>Lysobacterales</taxon>
        <taxon>Rhodanobacteraceae</taxon>
        <taxon>Rhodanobacter</taxon>
    </lineage>
</organism>
<dbReference type="GO" id="GO:0005886">
    <property type="term" value="C:plasma membrane"/>
    <property type="evidence" value="ECO:0007669"/>
    <property type="project" value="UniProtKB-SubCell"/>
</dbReference>
<keyword evidence="3 6" id="KW-0812">Transmembrane</keyword>
<evidence type="ECO:0000313" key="8">
    <source>
        <dbReference type="EMBL" id="SFK26698.1"/>
    </source>
</evidence>
<dbReference type="PANTHER" id="PTHR43701:SF12">
    <property type="entry name" value="MEMBRANE TRANSPORTER PROTEIN YTNM-RELATED"/>
    <property type="match status" value="1"/>
</dbReference>
<accession>A0A1I3Y4B2</accession>
<dbReference type="PANTHER" id="PTHR43701">
    <property type="entry name" value="MEMBRANE TRANSPORTER PROTEIN MJ0441-RELATED"/>
    <property type="match status" value="1"/>
</dbReference>
<feature type="transmembrane region" description="Helical" evidence="6">
    <location>
        <begin position="7"/>
        <end position="30"/>
    </location>
</feature>
<keyword evidence="9" id="KW-1185">Reference proteome</keyword>
<reference evidence="8" key="1">
    <citation type="submission" date="2016-10" db="EMBL/GenBank/DDBJ databases">
        <authorList>
            <person name="de Groot N.N."/>
        </authorList>
    </citation>
    <scope>NUCLEOTIDE SEQUENCE [LARGE SCALE GENOMIC DNA]</scope>
    <source>
        <strain evidence="8">MO64</strain>
    </source>
</reference>
<evidence type="ECO:0000256" key="5">
    <source>
        <dbReference type="ARBA" id="ARBA00023136"/>
    </source>
</evidence>
<evidence type="ECO:0000313" key="10">
    <source>
        <dbReference type="Proteomes" id="UP000321807"/>
    </source>
</evidence>
<reference evidence="9" key="2">
    <citation type="submission" date="2016-10" db="EMBL/GenBank/DDBJ databases">
        <authorList>
            <person name="Varghese N."/>
            <person name="Submissions S."/>
        </authorList>
    </citation>
    <scope>NUCLEOTIDE SEQUENCE [LARGE SCALE GENOMIC DNA]</scope>
    <source>
        <strain evidence="9">MO64</strain>
    </source>
</reference>
<feature type="transmembrane region" description="Helical" evidence="6">
    <location>
        <begin position="101"/>
        <end position="119"/>
    </location>
</feature>
<keyword evidence="5 6" id="KW-0472">Membrane</keyword>
<dbReference type="Proteomes" id="UP000198725">
    <property type="component" value="Unassembled WGS sequence"/>
</dbReference>
<keyword evidence="4 6" id="KW-1133">Transmembrane helix</keyword>
<feature type="transmembrane region" description="Helical" evidence="6">
    <location>
        <begin position="139"/>
        <end position="164"/>
    </location>
</feature>